<dbReference type="PANTHER" id="PTHR37984">
    <property type="entry name" value="PROTEIN CBG26694"/>
    <property type="match status" value="1"/>
</dbReference>
<dbReference type="Gene3D" id="1.10.340.70">
    <property type="match status" value="1"/>
</dbReference>
<sequence length="403" mass="45294">MLVDEYADHDDSSEDSIVAAVSSGPTSKEIRLAQDVDLQLQSWISNHKKKDSGYRPALVDFGDKEVWCQMSSSSPKILVPTSLQSVIFRVFHEVGHPGNKATYKMISKGHYWPNMRKEISLWTKSCISCQMNKVHRHTKSPIGSIPLPSSRFSDLNVDIVGPINPPHRGKNYLFTIIDRWSGYMEAYPMDQKGLGSNAEACSRHFLRWCSTFGTPSSVTSDRGSQFVSRLWSSTMSSLSITHNLTRPTILNTTGRLNGRTNWVDELPWALLSLRNSPNTDSGVSPSEIVFGEKTKFPGEIRQSPSESSTSVFASSLMQAIKNQVPPKEEWHQPSVVKTFVPKELFSCKHVFVRVDKVQPGLKQKFTGPFEVVSRSPKSFLVKLETGEDFVNIDRLRPAFLQEQ</sequence>
<dbReference type="InterPro" id="IPR041588">
    <property type="entry name" value="Integrase_H2C2"/>
</dbReference>
<dbReference type="Gene3D" id="3.30.420.10">
    <property type="entry name" value="Ribonuclease H-like superfamily/Ribonuclease H"/>
    <property type="match status" value="1"/>
</dbReference>
<dbReference type="SUPFAM" id="SSF53098">
    <property type="entry name" value="Ribonuclease H-like"/>
    <property type="match status" value="1"/>
</dbReference>
<protein>
    <submittedName>
        <fullName evidence="1">Transposon Tf2-2 poly</fullName>
    </submittedName>
</protein>
<dbReference type="InterPro" id="IPR012337">
    <property type="entry name" value="RNaseH-like_sf"/>
</dbReference>
<accession>A0A7D9MEI8</accession>
<gene>
    <name evidence="1" type="ORF">PACLA_8A041318</name>
</gene>
<dbReference type="AlphaFoldDB" id="A0A7D9MEI8"/>
<dbReference type="Pfam" id="PF17921">
    <property type="entry name" value="Integrase_H2C2"/>
    <property type="match status" value="1"/>
</dbReference>
<organism evidence="1 2">
    <name type="scientific">Paramuricea clavata</name>
    <name type="common">Red gorgonian</name>
    <name type="synonym">Violescent sea-whip</name>
    <dbReference type="NCBI Taxonomy" id="317549"/>
    <lineage>
        <taxon>Eukaryota</taxon>
        <taxon>Metazoa</taxon>
        <taxon>Cnidaria</taxon>
        <taxon>Anthozoa</taxon>
        <taxon>Octocorallia</taxon>
        <taxon>Malacalcyonacea</taxon>
        <taxon>Plexauridae</taxon>
        <taxon>Paramuricea</taxon>
    </lineage>
</organism>
<dbReference type="Pfam" id="PF00665">
    <property type="entry name" value="rve"/>
    <property type="match status" value="1"/>
</dbReference>
<dbReference type="InterPro" id="IPR050951">
    <property type="entry name" value="Retrovirus_Pol_polyprotein"/>
</dbReference>
<keyword evidence="2" id="KW-1185">Reference proteome</keyword>
<dbReference type="EMBL" id="CACRXK020042347">
    <property type="protein sequence ID" value="CAB4045834.1"/>
    <property type="molecule type" value="Genomic_DNA"/>
</dbReference>
<dbReference type="PROSITE" id="PS50994">
    <property type="entry name" value="INTEGRASE"/>
    <property type="match status" value="1"/>
</dbReference>
<comment type="caution">
    <text evidence="1">The sequence shown here is derived from an EMBL/GenBank/DDBJ whole genome shotgun (WGS) entry which is preliminary data.</text>
</comment>
<dbReference type="GO" id="GO:0015074">
    <property type="term" value="P:DNA integration"/>
    <property type="evidence" value="ECO:0007669"/>
    <property type="project" value="InterPro"/>
</dbReference>
<dbReference type="InterPro" id="IPR001584">
    <property type="entry name" value="Integrase_cat-core"/>
</dbReference>
<proteinExistence type="predicted"/>
<dbReference type="GO" id="GO:0003676">
    <property type="term" value="F:nucleic acid binding"/>
    <property type="evidence" value="ECO:0007669"/>
    <property type="project" value="InterPro"/>
</dbReference>
<evidence type="ECO:0000313" key="1">
    <source>
        <dbReference type="EMBL" id="CAB4045834.1"/>
    </source>
</evidence>
<reference evidence="1" key="1">
    <citation type="submission" date="2020-04" db="EMBL/GenBank/DDBJ databases">
        <authorList>
            <person name="Alioto T."/>
            <person name="Alioto T."/>
            <person name="Gomez Garrido J."/>
        </authorList>
    </citation>
    <scope>NUCLEOTIDE SEQUENCE</scope>
    <source>
        <strain evidence="1">A484AB</strain>
    </source>
</reference>
<dbReference type="InterPro" id="IPR036397">
    <property type="entry name" value="RNaseH_sf"/>
</dbReference>
<dbReference type="PANTHER" id="PTHR37984:SF5">
    <property type="entry name" value="PROTEIN NYNRIN-LIKE"/>
    <property type="match status" value="1"/>
</dbReference>
<evidence type="ECO:0000313" key="2">
    <source>
        <dbReference type="Proteomes" id="UP001152795"/>
    </source>
</evidence>
<name>A0A7D9MEI8_PARCT</name>
<dbReference type="Proteomes" id="UP001152795">
    <property type="component" value="Unassembled WGS sequence"/>
</dbReference>